<evidence type="ECO:0008006" key="4">
    <source>
        <dbReference type="Google" id="ProtNLM"/>
    </source>
</evidence>
<dbReference type="InterPro" id="IPR011065">
    <property type="entry name" value="Kunitz_inhibitor_STI-like_sf"/>
</dbReference>
<organism evidence="2 3">
    <name type="scientific">Stylosanthes scabra</name>
    <dbReference type="NCBI Taxonomy" id="79078"/>
    <lineage>
        <taxon>Eukaryota</taxon>
        <taxon>Viridiplantae</taxon>
        <taxon>Streptophyta</taxon>
        <taxon>Embryophyta</taxon>
        <taxon>Tracheophyta</taxon>
        <taxon>Spermatophyta</taxon>
        <taxon>Magnoliopsida</taxon>
        <taxon>eudicotyledons</taxon>
        <taxon>Gunneridae</taxon>
        <taxon>Pentapetalae</taxon>
        <taxon>rosids</taxon>
        <taxon>fabids</taxon>
        <taxon>Fabales</taxon>
        <taxon>Fabaceae</taxon>
        <taxon>Papilionoideae</taxon>
        <taxon>50 kb inversion clade</taxon>
        <taxon>dalbergioids sensu lato</taxon>
        <taxon>Dalbergieae</taxon>
        <taxon>Pterocarpus clade</taxon>
        <taxon>Stylosanthes</taxon>
    </lineage>
</organism>
<dbReference type="CDD" id="cd23375">
    <property type="entry name" value="beta-trefoil_STI_VvMLP-like"/>
    <property type="match status" value="1"/>
</dbReference>
<dbReference type="Proteomes" id="UP001341840">
    <property type="component" value="Unassembled WGS sequence"/>
</dbReference>
<gene>
    <name evidence="2" type="ORF">PIB30_043082</name>
</gene>
<dbReference type="Pfam" id="PF00197">
    <property type="entry name" value="Kunitz_legume"/>
    <property type="match status" value="1"/>
</dbReference>
<keyword evidence="3" id="KW-1185">Reference proteome</keyword>
<name>A0ABU6TF10_9FABA</name>
<dbReference type="PANTHER" id="PTHR33107:SF5">
    <property type="entry name" value="KUNITZ TRYPSIN INHIBITOR 5"/>
    <property type="match status" value="1"/>
</dbReference>
<evidence type="ECO:0000313" key="3">
    <source>
        <dbReference type="Proteomes" id="UP001341840"/>
    </source>
</evidence>
<evidence type="ECO:0000256" key="1">
    <source>
        <dbReference type="SAM" id="SignalP"/>
    </source>
</evidence>
<dbReference type="SMART" id="SM00452">
    <property type="entry name" value="STI"/>
    <property type="match status" value="1"/>
</dbReference>
<protein>
    <recommendedName>
        <fullName evidence="4">Miraculin-like</fullName>
    </recommendedName>
</protein>
<feature type="signal peptide" evidence="1">
    <location>
        <begin position="1"/>
        <end position="23"/>
    </location>
</feature>
<comment type="caution">
    <text evidence="2">The sequence shown here is derived from an EMBL/GenBank/DDBJ whole genome shotgun (WGS) entry which is preliminary data.</text>
</comment>
<evidence type="ECO:0000313" key="2">
    <source>
        <dbReference type="EMBL" id="MED6147315.1"/>
    </source>
</evidence>
<dbReference type="SUPFAM" id="SSF50386">
    <property type="entry name" value="STI-like"/>
    <property type="match status" value="1"/>
</dbReference>
<dbReference type="EMBL" id="JASCZI010090870">
    <property type="protein sequence ID" value="MED6147315.1"/>
    <property type="molecule type" value="Genomic_DNA"/>
</dbReference>
<dbReference type="Gene3D" id="2.80.10.50">
    <property type="match status" value="1"/>
</dbReference>
<reference evidence="2 3" key="1">
    <citation type="journal article" date="2023" name="Plants (Basel)">
        <title>Bridging the Gap: Combining Genomics and Transcriptomics Approaches to Understand Stylosanthes scabra, an Orphan Legume from the Brazilian Caatinga.</title>
        <authorList>
            <person name="Ferreira-Neto J.R.C."/>
            <person name="da Silva M.D."/>
            <person name="Binneck E."/>
            <person name="de Melo N.F."/>
            <person name="da Silva R.H."/>
            <person name="de Melo A.L.T.M."/>
            <person name="Pandolfi V."/>
            <person name="Bustamante F.O."/>
            <person name="Brasileiro-Vidal A.C."/>
            <person name="Benko-Iseppon A.M."/>
        </authorList>
    </citation>
    <scope>NUCLEOTIDE SEQUENCE [LARGE SCALE GENOMIC DNA]</scope>
    <source>
        <tissue evidence="2">Leaves</tissue>
    </source>
</reference>
<proteinExistence type="predicted"/>
<keyword evidence="1" id="KW-0732">Signal</keyword>
<dbReference type="InterPro" id="IPR002160">
    <property type="entry name" value="Prot_inh_Kunz-lg"/>
</dbReference>
<feature type="chain" id="PRO_5045805297" description="Miraculin-like" evidence="1">
    <location>
        <begin position="24"/>
        <end position="207"/>
    </location>
</feature>
<accession>A0ABU6TF10</accession>
<dbReference type="PANTHER" id="PTHR33107">
    <property type="entry name" value="KUNITZ TRYPSIN INHIBITOR 2"/>
    <property type="match status" value="1"/>
</dbReference>
<sequence>MSKNTLFLALFLLFALSAKPLLGSANRELEPVIDTSGKVVRAGPHYYNIVSAIPNLVGVCLALFTGNETCPLDVATIDGSDGLPITFHPVNAKKGVVRVNTDLNIEFSYDSRCESMVWKLKEYDYGTRQRFVTTNGVIGNPGAETIRNWFKIEKYEDAYKLSYCPEVCPSCRHPCMDIGIYNKHHNKEGRYRLTLSNVPFKVRFQRA</sequence>